<dbReference type="GO" id="GO:0016747">
    <property type="term" value="F:acyltransferase activity, transferring groups other than amino-acyl groups"/>
    <property type="evidence" value="ECO:0007669"/>
    <property type="project" value="InterPro"/>
</dbReference>
<sequence>MPRDGRFSSLTKAIISVPLSAKAREIARVTTLPKPKRLWESLTCNAPKNPPCKLRRKRRNRQGLAQLVVRYMSKLLAKKGLDVTAPVVFANEASRSMFEKLGFKIVDKILYPIASLCKGGLEECHVVHLYSVWPHCNMGSVDFYKLLVPYNYNMRAFNENNNLIVIQFKLHAQLQRLLNILGKLGPGRRHYLNILSKHELDSQDRVIGKYRFHSKRRYGVRHNTLDMSHIGTRL</sequence>
<dbReference type="EMBL" id="JXJN01010946">
    <property type="status" value="NOT_ANNOTATED_CDS"/>
    <property type="molecule type" value="Genomic_DNA"/>
</dbReference>
<keyword evidence="3" id="KW-1185">Reference proteome</keyword>
<accession>A0A1B0BAF9</accession>
<dbReference type="Gene3D" id="3.40.630.30">
    <property type="match status" value="1"/>
</dbReference>
<name>A0A1B0BAF9_9MUSC</name>
<dbReference type="InterPro" id="IPR016181">
    <property type="entry name" value="Acyl_CoA_acyltransferase"/>
</dbReference>
<reference evidence="3" key="1">
    <citation type="submission" date="2015-01" db="EMBL/GenBank/DDBJ databases">
        <authorList>
            <person name="Aksoy S."/>
            <person name="Warren W."/>
            <person name="Wilson R.K."/>
        </authorList>
    </citation>
    <scope>NUCLEOTIDE SEQUENCE [LARGE SCALE GENOMIC DNA]</scope>
    <source>
        <strain evidence="3">IAEA</strain>
    </source>
</reference>
<evidence type="ECO:0000313" key="2">
    <source>
        <dbReference type="EnsemblMetazoa" id="GPPI023898-PA"/>
    </source>
</evidence>
<dbReference type="InterPro" id="IPR013653">
    <property type="entry name" value="GCN5-like_dom"/>
</dbReference>
<dbReference type="EMBL" id="JXJN01010944">
    <property type="status" value="NOT_ANNOTATED_CDS"/>
    <property type="molecule type" value="Genomic_DNA"/>
</dbReference>
<proteinExistence type="predicted"/>
<evidence type="ECO:0000259" key="1">
    <source>
        <dbReference type="Pfam" id="PF08445"/>
    </source>
</evidence>
<evidence type="ECO:0000313" key="3">
    <source>
        <dbReference type="Proteomes" id="UP000092460"/>
    </source>
</evidence>
<dbReference type="Pfam" id="PF08445">
    <property type="entry name" value="FR47"/>
    <property type="match status" value="1"/>
</dbReference>
<dbReference type="Proteomes" id="UP000092460">
    <property type="component" value="Unassembled WGS sequence"/>
</dbReference>
<feature type="domain" description="GCN5-related N-acetyltransferase Rv2170-like" evidence="1">
    <location>
        <begin position="58"/>
        <end position="107"/>
    </location>
</feature>
<dbReference type="STRING" id="67801.A0A1B0BAF9"/>
<reference evidence="2" key="2">
    <citation type="submission" date="2020-05" db="UniProtKB">
        <authorList>
            <consortium name="EnsemblMetazoa"/>
        </authorList>
    </citation>
    <scope>IDENTIFICATION</scope>
    <source>
        <strain evidence="2">IAEA</strain>
    </source>
</reference>
<dbReference type="EMBL" id="JXJN01010945">
    <property type="status" value="NOT_ANNOTATED_CDS"/>
    <property type="molecule type" value="Genomic_DNA"/>
</dbReference>
<dbReference type="SUPFAM" id="SSF55729">
    <property type="entry name" value="Acyl-CoA N-acyltransferases (Nat)"/>
    <property type="match status" value="1"/>
</dbReference>
<dbReference type="AlphaFoldDB" id="A0A1B0BAF9"/>
<dbReference type="VEuPathDB" id="VectorBase:GPPI023898"/>
<protein>
    <recommendedName>
        <fullName evidence="1">GCN5-related N-acetyltransferase Rv2170-like domain-containing protein</fullName>
    </recommendedName>
</protein>
<organism evidence="2 3">
    <name type="scientific">Glossina palpalis gambiensis</name>
    <dbReference type="NCBI Taxonomy" id="67801"/>
    <lineage>
        <taxon>Eukaryota</taxon>
        <taxon>Metazoa</taxon>
        <taxon>Ecdysozoa</taxon>
        <taxon>Arthropoda</taxon>
        <taxon>Hexapoda</taxon>
        <taxon>Insecta</taxon>
        <taxon>Pterygota</taxon>
        <taxon>Neoptera</taxon>
        <taxon>Endopterygota</taxon>
        <taxon>Diptera</taxon>
        <taxon>Brachycera</taxon>
        <taxon>Muscomorpha</taxon>
        <taxon>Hippoboscoidea</taxon>
        <taxon>Glossinidae</taxon>
        <taxon>Glossina</taxon>
    </lineage>
</organism>
<dbReference type="EnsemblMetazoa" id="GPPI023898-RA">
    <property type="protein sequence ID" value="GPPI023898-PA"/>
    <property type="gene ID" value="GPPI023898"/>
</dbReference>